<dbReference type="InterPro" id="IPR006311">
    <property type="entry name" value="TAT_signal"/>
</dbReference>
<dbReference type="InterPro" id="IPR000914">
    <property type="entry name" value="SBP_5_dom"/>
</dbReference>
<dbReference type="PROSITE" id="PS51318">
    <property type="entry name" value="TAT"/>
    <property type="match status" value="1"/>
</dbReference>
<gene>
    <name evidence="4" type="ORF">NBH21_20270</name>
</gene>
<dbReference type="GO" id="GO:0043190">
    <property type="term" value="C:ATP-binding cassette (ABC) transporter complex"/>
    <property type="evidence" value="ECO:0007669"/>
    <property type="project" value="InterPro"/>
</dbReference>
<dbReference type="GO" id="GO:0015833">
    <property type="term" value="P:peptide transport"/>
    <property type="evidence" value="ECO:0007669"/>
    <property type="project" value="TreeGrafter"/>
</dbReference>
<dbReference type="Gene3D" id="3.40.190.10">
    <property type="entry name" value="Periplasmic binding protein-like II"/>
    <property type="match status" value="1"/>
</dbReference>
<evidence type="ECO:0000313" key="4">
    <source>
        <dbReference type="EMBL" id="MCO5959122.1"/>
    </source>
</evidence>
<proteinExistence type="inferred from homology"/>
<evidence type="ECO:0000259" key="3">
    <source>
        <dbReference type="Pfam" id="PF00496"/>
    </source>
</evidence>
<dbReference type="EMBL" id="JAMXLX010000007">
    <property type="protein sequence ID" value="MCO5959122.1"/>
    <property type="molecule type" value="Genomic_DNA"/>
</dbReference>
<dbReference type="Gene3D" id="3.10.105.10">
    <property type="entry name" value="Dipeptide-binding Protein, Domain 3"/>
    <property type="match status" value="1"/>
</dbReference>
<dbReference type="Proteomes" id="UP001155380">
    <property type="component" value="Unassembled WGS sequence"/>
</dbReference>
<dbReference type="CDD" id="cd08503">
    <property type="entry name" value="PBP2_NikA_DppA_OppA_like_17"/>
    <property type="match status" value="1"/>
</dbReference>
<dbReference type="GO" id="GO:1904680">
    <property type="term" value="F:peptide transmembrane transporter activity"/>
    <property type="evidence" value="ECO:0007669"/>
    <property type="project" value="TreeGrafter"/>
</dbReference>
<comment type="subcellular location">
    <subcellularLocation>
        <location evidence="1">Periplasm</location>
    </subcellularLocation>
</comment>
<sequence>MSDNENNTTTDRRIAVLSASRRAFLSGAATAAVGLAILPSFPSMVFAEAKSGGHARFAINDGAQTDSLDPATWQSSFTQVVFGGTLCNALTELGVDGSAEPDLAESFSSSDDMKTWTFKLRSGLKFHDGRDVTSADVVASFKHHMGSESSSAAKAIVDAITDIKATDDLTVVFTLAGGNADFPYIVSDCHLAVFPAKPDGTIEWGKGIATGPYIIDDLQPGVSVKMKKNPAYHKPGKPYFDSVEFVNIIDVAARTNALMTGEIDYMVDADIKTLTLLERNPEVEISKVAGLRHFTFSMNTEVAPFNDPNVRQALKYAIDREDVVAKAFLGNAKAANDNPIAQQIAFATNPEPVHSYNIEKAKEYLAKAGLESLKVDLSVAETAFPNAIDAALLFKEHAAKAGIEINVVREPDDGYWDNVWMQKPFVGVDWLGKPTCDSLFTTVYASDGPWNDTHWKNARFDELLIAGRAEADPAKRKEIYAEMQQLLHDDGGALVIAYALFIDAMSKKIGHGPIGNMLQCDNFRMAERWWMA</sequence>
<evidence type="ECO:0000256" key="2">
    <source>
        <dbReference type="ARBA" id="ARBA00005695"/>
    </source>
</evidence>
<dbReference type="RefSeq" id="WP_250914291.1">
    <property type="nucleotide sequence ID" value="NZ_JAMXLX010000007.1"/>
</dbReference>
<dbReference type="InterPro" id="IPR039424">
    <property type="entry name" value="SBP_5"/>
</dbReference>
<dbReference type="Gene3D" id="3.90.76.10">
    <property type="entry name" value="Dipeptide-binding Protein, Domain 1"/>
    <property type="match status" value="1"/>
</dbReference>
<evidence type="ECO:0000256" key="1">
    <source>
        <dbReference type="ARBA" id="ARBA00004418"/>
    </source>
</evidence>
<dbReference type="PANTHER" id="PTHR30290">
    <property type="entry name" value="PERIPLASMIC BINDING COMPONENT OF ABC TRANSPORTER"/>
    <property type="match status" value="1"/>
</dbReference>
<name>A0AAJ1F8M0_9HYPH</name>
<comment type="similarity">
    <text evidence="2">Belongs to the bacterial solute-binding protein 5 family.</text>
</comment>
<dbReference type="AlphaFoldDB" id="A0AAJ1F8M0"/>
<protein>
    <submittedName>
        <fullName evidence="4">ABC transporter substrate-binding protein</fullName>
    </submittedName>
</protein>
<dbReference type="GO" id="GO:0030288">
    <property type="term" value="C:outer membrane-bounded periplasmic space"/>
    <property type="evidence" value="ECO:0007669"/>
    <property type="project" value="UniProtKB-ARBA"/>
</dbReference>
<comment type="caution">
    <text evidence="4">The sequence shown here is derived from an EMBL/GenBank/DDBJ whole genome shotgun (WGS) entry which is preliminary data.</text>
</comment>
<dbReference type="PIRSF" id="PIRSF002741">
    <property type="entry name" value="MppA"/>
    <property type="match status" value="1"/>
</dbReference>
<dbReference type="InterPro" id="IPR030678">
    <property type="entry name" value="Peptide/Ni-bd"/>
</dbReference>
<feature type="domain" description="Solute-binding protein family 5" evidence="3">
    <location>
        <begin position="100"/>
        <end position="447"/>
    </location>
</feature>
<dbReference type="Pfam" id="PF00496">
    <property type="entry name" value="SBP_bac_5"/>
    <property type="match status" value="1"/>
</dbReference>
<dbReference type="SUPFAM" id="SSF53850">
    <property type="entry name" value="Periplasmic binding protein-like II"/>
    <property type="match status" value="1"/>
</dbReference>
<reference evidence="4" key="1">
    <citation type="submission" date="2022-06" db="EMBL/GenBank/DDBJ databases">
        <authorList>
            <person name="Sun Q."/>
        </authorList>
    </citation>
    <scope>NUCLEOTIDE SEQUENCE</scope>
    <source>
        <strain evidence="4">S101</strain>
    </source>
</reference>
<accession>A0AAJ1F8M0</accession>
<evidence type="ECO:0000313" key="5">
    <source>
        <dbReference type="Proteomes" id="UP001155380"/>
    </source>
</evidence>
<organism evidence="4 5">
    <name type="scientific">Ciceribacter sichuanensis</name>
    <dbReference type="NCBI Taxonomy" id="2949647"/>
    <lineage>
        <taxon>Bacteria</taxon>
        <taxon>Pseudomonadati</taxon>
        <taxon>Pseudomonadota</taxon>
        <taxon>Alphaproteobacteria</taxon>
        <taxon>Hyphomicrobiales</taxon>
        <taxon>Rhizobiaceae</taxon>
        <taxon>Ciceribacter</taxon>
    </lineage>
</organism>